<dbReference type="SUPFAM" id="SSF81631">
    <property type="entry name" value="PAP/OAS1 substrate-binding domain"/>
    <property type="match status" value="1"/>
</dbReference>
<feature type="compositionally biased region" description="Polar residues" evidence="1">
    <location>
        <begin position="405"/>
        <end position="422"/>
    </location>
</feature>
<feature type="compositionally biased region" description="Polar residues" evidence="1">
    <location>
        <begin position="88"/>
        <end position="104"/>
    </location>
</feature>
<evidence type="ECO:0000259" key="2">
    <source>
        <dbReference type="Pfam" id="PF26180"/>
    </source>
</evidence>
<evidence type="ECO:0000256" key="1">
    <source>
        <dbReference type="SAM" id="MobiDB-lite"/>
    </source>
</evidence>
<dbReference type="AlphaFoldDB" id="A0A8S0VIV9"/>
<dbReference type="Gramene" id="OE9A075920T1">
    <property type="protein sequence ID" value="OE9A075920C1"/>
    <property type="gene ID" value="OE9A075920"/>
</dbReference>
<feature type="region of interest" description="Disordered" evidence="1">
    <location>
        <begin position="85"/>
        <end position="105"/>
    </location>
</feature>
<dbReference type="Proteomes" id="UP000594638">
    <property type="component" value="Unassembled WGS sequence"/>
</dbReference>
<gene>
    <name evidence="3" type="ORF">OLEA9_A075920</name>
</gene>
<dbReference type="PANTHER" id="PTHR45979">
    <property type="entry name" value="PAP/OAS1 SUBSTRATE-BINDING DOMAIN SUPERFAMILY"/>
    <property type="match status" value="1"/>
</dbReference>
<dbReference type="InterPro" id="IPR058920">
    <property type="entry name" value="PAP-OAS1-bd-rel"/>
</dbReference>
<dbReference type="PANTHER" id="PTHR45979:SF2">
    <property type="entry name" value="PAP_OAS1 SUBSTRATE-BINDING DOMAIN SUPERFAMILY"/>
    <property type="match status" value="1"/>
</dbReference>
<dbReference type="OrthoDB" id="273917at2759"/>
<dbReference type="InterPro" id="IPR058921">
    <property type="entry name" value="PAP/OAS1-rel"/>
</dbReference>
<feature type="region of interest" description="Disordered" evidence="1">
    <location>
        <begin position="400"/>
        <end position="422"/>
    </location>
</feature>
<keyword evidence="4" id="KW-1185">Reference proteome</keyword>
<dbReference type="Gene3D" id="1.10.1410.10">
    <property type="match status" value="1"/>
</dbReference>
<reference evidence="3 4" key="1">
    <citation type="submission" date="2019-12" db="EMBL/GenBank/DDBJ databases">
        <authorList>
            <person name="Alioto T."/>
            <person name="Alioto T."/>
            <person name="Gomez Garrido J."/>
        </authorList>
    </citation>
    <scope>NUCLEOTIDE SEQUENCE [LARGE SCALE GENOMIC DNA]</scope>
</reference>
<accession>A0A8S0VIV9</accession>
<dbReference type="Pfam" id="PF26180">
    <property type="entry name" value="PAP-OAS1"/>
    <property type="match status" value="1"/>
</dbReference>
<comment type="caution">
    <text evidence="3">The sequence shown here is derived from an EMBL/GenBank/DDBJ whole genome shotgun (WGS) entry which is preliminary data.</text>
</comment>
<feature type="domain" description="PAP/OAS1 substrate-binding-related" evidence="2">
    <location>
        <begin position="3"/>
        <end position="81"/>
    </location>
</feature>
<organism evidence="3 4">
    <name type="scientific">Olea europaea subsp. europaea</name>
    <dbReference type="NCBI Taxonomy" id="158383"/>
    <lineage>
        <taxon>Eukaryota</taxon>
        <taxon>Viridiplantae</taxon>
        <taxon>Streptophyta</taxon>
        <taxon>Embryophyta</taxon>
        <taxon>Tracheophyta</taxon>
        <taxon>Spermatophyta</taxon>
        <taxon>Magnoliopsida</taxon>
        <taxon>eudicotyledons</taxon>
        <taxon>Gunneridae</taxon>
        <taxon>Pentapetalae</taxon>
        <taxon>asterids</taxon>
        <taxon>lamiids</taxon>
        <taxon>Lamiales</taxon>
        <taxon>Oleaceae</taxon>
        <taxon>Oleeae</taxon>
        <taxon>Olea</taxon>
    </lineage>
</organism>
<protein>
    <submittedName>
        <fullName evidence="3">Rop guanine nucleotide exchange factor 1</fullName>
    </submittedName>
</protein>
<name>A0A8S0VIV9_OLEEU</name>
<evidence type="ECO:0000313" key="4">
    <source>
        <dbReference type="Proteomes" id="UP000594638"/>
    </source>
</evidence>
<dbReference type="EMBL" id="CACTIH010010810">
    <property type="protein sequence ID" value="CAA3033537.1"/>
    <property type="molecule type" value="Genomic_DNA"/>
</dbReference>
<sequence length="422" mass="47128">MPNNFSVPSRCIDRNSRRFQKKHLNVVDPLKETNNLGRSVSKGNFYRICSAFSYGARKLGGILLQQDHILRELQNFFSDTIERHRSGQNDVQNPDPSPFQTAKSSGLHHHLLRDANDLPTSGIHSLKISCDSPKVHTQIIQESVNVIARPFYAPHQFFSDSNSHNGSAKNGNPGSYQFSHSEKNVHSEVFTGFDEQRVAIARNLDKNHFVKENEIAAPEPNGSLTRKSVACSENSNHMICYQGSARSSRSSEHLNSLLDLSGDYDSYLYYLQYGQWCYEHASGIPSSPMPPLPPPQYKNKNSGNGLRHSSQFKQNAFSNRLPDGFIPSPSAYAIKPVLLPAMTHAFEEMPKPRGTGAYFPNTNQPLHGYRPSMNVSNQVTLRSPRSNGQNMMLVTNVVDDRSSHEISQSQVPVQQNGVKHGA</sequence>
<evidence type="ECO:0000313" key="3">
    <source>
        <dbReference type="EMBL" id="CAA3033537.1"/>
    </source>
</evidence>
<proteinExistence type="predicted"/>